<keyword evidence="1" id="KW-0472">Membrane</keyword>
<comment type="caution">
    <text evidence="2">The sequence shown here is derived from an EMBL/GenBank/DDBJ whole genome shotgun (WGS) entry which is preliminary data.</text>
</comment>
<evidence type="ECO:0000313" key="3">
    <source>
        <dbReference type="Proteomes" id="UP000741360"/>
    </source>
</evidence>
<name>A0A932GMR2_UNCTE</name>
<keyword evidence="1" id="KW-1133">Transmembrane helix</keyword>
<accession>A0A932GMR2</accession>
<proteinExistence type="predicted"/>
<protein>
    <submittedName>
        <fullName evidence="2">AtpZ/AtpI family protein</fullName>
    </submittedName>
</protein>
<evidence type="ECO:0000313" key="2">
    <source>
        <dbReference type="EMBL" id="MBI3013844.1"/>
    </source>
</evidence>
<sequence length="64" mass="7049">MGAFSALSLEFGLSGAAGFVVGFYVDRWLETTPWLTVIFLFAGIAAGIHNLIRMAKIFQRIGWL</sequence>
<dbReference type="Proteomes" id="UP000741360">
    <property type="component" value="Unassembled WGS sequence"/>
</dbReference>
<dbReference type="AlphaFoldDB" id="A0A932GMR2"/>
<keyword evidence="1" id="KW-0812">Transmembrane</keyword>
<evidence type="ECO:0000256" key="1">
    <source>
        <dbReference type="SAM" id="Phobius"/>
    </source>
</evidence>
<dbReference type="EMBL" id="JACPSX010000034">
    <property type="protein sequence ID" value="MBI3013844.1"/>
    <property type="molecule type" value="Genomic_DNA"/>
</dbReference>
<feature type="transmembrane region" description="Helical" evidence="1">
    <location>
        <begin position="34"/>
        <end position="52"/>
    </location>
</feature>
<reference evidence="2" key="1">
    <citation type="submission" date="2020-07" db="EMBL/GenBank/DDBJ databases">
        <title>Huge and variable diversity of episymbiotic CPR bacteria and DPANN archaea in groundwater ecosystems.</title>
        <authorList>
            <person name="He C.Y."/>
            <person name="Keren R."/>
            <person name="Whittaker M."/>
            <person name="Farag I.F."/>
            <person name="Doudna J."/>
            <person name="Cate J.H.D."/>
            <person name="Banfield J.F."/>
        </authorList>
    </citation>
    <scope>NUCLEOTIDE SEQUENCE</scope>
    <source>
        <strain evidence="2">NC_groundwater_717_Ag_S-0.2um_59_8</strain>
    </source>
</reference>
<dbReference type="Pfam" id="PF09527">
    <property type="entry name" value="ATPase_gene1"/>
    <property type="match status" value="1"/>
</dbReference>
<gene>
    <name evidence="2" type="ORF">HYY65_01980</name>
</gene>
<dbReference type="InterPro" id="IPR032820">
    <property type="entry name" value="ATPase_put"/>
</dbReference>
<organism evidence="2 3">
    <name type="scientific">Tectimicrobiota bacterium</name>
    <dbReference type="NCBI Taxonomy" id="2528274"/>
    <lineage>
        <taxon>Bacteria</taxon>
        <taxon>Pseudomonadati</taxon>
        <taxon>Nitrospinota/Tectimicrobiota group</taxon>
        <taxon>Candidatus Tectimicrobiota</taxon>
    </lineage>
</organism>